<dbReference type="AlphaFoldDB" id="A0A5J5LZD2"/>
<name>A0A5J5LZD2_MICAE</name>
<dbReference type="RefSeq" id="WP_150977885.1">
    <property type="nucleotide sequence ID" value="NZ_SRLN01000012.1"/>
</dbReference>
<reference evidence="2" key="1">
    <citation type="submission" date="2019-04" db="EMBL/GenBank/DDBJ databases">
        <title>Microviridin 1777: A Toxic Chymotrypsin Inhibitor Discovered by a Metabologenomic Approach.</title>
        <authorList>
            <person name="Sieber S."/>
            <person name="Grendelmeier S.M."/>
            <person name="Harris L.A."/>
            <person name="Mitchell D.A."/>
            <person name="Gademann K."/>
        </authorList>
    </citation>
    <scope>NUCLEOTIDE SEQUENCE [LARGE SCALE GENOMIC DNA]</scope>
    <source>
        <strain evidence="2">EAWAG127a</strain>
    </source>
</reference>
<evidence type="ECO:0000313" key="2">
    <source>
        <dbReference type="Proteomes" id="UP000325636"/>
    </source>
</evidence>
<dbReference type="EMBL" id="SRLN01000012">
    <property type="protein sequence ID" value="KAB0242456.1"/>
    <property type="molecule type" value="Genomic_DNA"/>
</dbReference>
<gene>
    <name evidence="1" type="ORF">EZJ55_19785</name>
</gene>
<evidence type="ECO:0000313" key="1">
    <source>
        <dbReference type="EMBL" id="KAB0242456.1"/>
    </source>
</evidence>
<sequence>MVDFRFHGTRRMIGERSSNSIKEVIKIHIYFDLWMEKELLSTQKIAKVLREQYWRNHGSWMIAS</sequence>
<accession>A0A5J5LZD2</accession>
<protein>
    <submittedName>
        <fullName evidence="1">Uncharacterized protein</fullName>
    </submittedName>
</protein>
<comment type="caution">
    <text evidence="1">The sequence shown here is derived from an EMBL/GenBank/DDBJ whole genome shotgun (WGS) entry which is preliminary data.</text>
</comment>
<proteinExistence type="predicted"/>
<organism evidence="1 2">
    <name type="scientific">Microcystis aeruginosa EAWAG127a</name>
    <dbReference type="NCBI Taxonomy" id="2529855"/>
    <lineage>
        <taxon>Bacteria</taxon>
        <taxon>Bacillati</taxon>
        <taxon>Cyanobacteriota</taxon>
        <taxon>Cyanophyceae</taxon>
        <taxon>Oscillatoriophycideae</taxon>
        <taxon>Chroococcales</taxon>
        <taxon>Microcystaceae</taxon>
        <taxon>Microcystis</taxon>
    </lineage>
</organism>
<dbReference type="Proteomes" id="UP000325636">
    <property type="component" value="Unassembled WGS sequence"/>
</dbReference>